<dbReference type="Proteomes" id="UP000275846">
    <property type="component" value="Unassembled WGS sequence"/>
</dbReference>
<feature type="domain" description="RING-type" evidence="4">
    <location>
        <begin position="26"/>
        <end position="66"/>
    </location>
</feature>
<dbReference type="EMBL" id="GEEE01021405">
    <property type="protein sequence ID" value="JAP41820.1"/>
    <property type="molecule type" value="Transcribed_RNA"/>
</dbReference>
<protein>
    <submittedName>
        <fullName evidence="5">Putative SWI/SNF-related matrix-associated actin-dependent regulator of chromatin subfamily A member 3-like 1</fullName>
    </submittedName>
</protein>
<proteinExistence type="predicted"/>
<dbReference type="PROSITE" id="PS50089">
    <property type="entry name" value="ZF_RING_2"/>
    <property type="match status" value="1"/>
</dbReference>
<keyword evidence="2" id="KW-0862">Zinc</keyword>
<gene>
    <name evidence="5" type="primary">SM3L1</name>
    <name evidence="6" type="ORF">SSLN_LOCUS13849</name>
    <name evidence="5" type="ORF">TR22990</name>
</gene>
<accession>A0A0X3NRP5</accession>
<evidence type="ECO:0000256" key="1">
    <source>
        <dbReference type="ARBA" id="ARBA00022771"/>
    </source>
</evidence>
<dbReference type="WBParaSite" id="SSLN_0001437801-mRNA-1">
    <property type="protein sequence ID" value="SSLN_0001437801-mRNA-1"/>
    <property type="gene ID" value="SSLN_0001437801"/>
</dbReference>
<sequence length="172" mass="19222">MGSTDVTGTKETLQISAEKFGEITECVVCLEPYKNPHALPCQHYLCLTPCAEDILQKEQPECPLCRSPFTRADLKPFLFYRQLQEYIRRAPDRGFCGECGRWVEDAKKDLRPAALFKGLICAECVATEALIKSMESQPQDDQKEEKKELCLELVCPGPPACSKVHIGAMVAP</sequence>
<evidence type="ECO:0000256" key="3">
    <source>
        <dbReference type="PROSITE-ProRule" id="PRU00175"/>
    </source>
</evidence>
<dbReference type="OrthoDB" id="6133371at2759"/>
<keyword evidence="1 3" id="KW-0479">Metal-binding</keyword>
<evidence type="ECO:0000313" key="8">
    <source>
        <dbReference type="WBParaSite" id="SSLN_0001437801-mRNA-1"/>
    </source>
</evidence>
<keyword evidence="7" id="KW-1185">Reference proteome</keyword>
<evidence type="ECO:0000259" key="4">
    <source>
        <dbReference type="PROSITE" id="PS50089"/>
    </source>
</evidence>
<name>A0A0X3NRP5_SCHSO</name>
<evidence type="ECO:0000256" key="2">
    <source>
        <dbReference type="ARBA" id="ARBA00022833"/>
    </source>
</evidence>
<dbReference type="InterPro" id="IPR013083">
    <property type="entry name" value="Znf_RING/FYVE/PHD"/>
</dbReference>
<dbReference type="SUPFAM" id="SSF57850">
    <property type="entry name" value="RING/U-box"/>
    <property type="match status" value="1"/>
</dbReference>
<reference evidence="5" key="1">
    <citation type="submission" date="2016-01" db="EMBL/GenBank/DDBJ databases">
        <title>Reference transcriptome for the parasite Schistocephalus solidus: insights into the molecular evolution of parasitism.</title>
        <authorList>
            <person name="Hebert F.O."/>
            <person name="Grambauer S."/>
            <person name="Barber I."/>
            <person name="Landry C.R."/>
            <person name="Aubin-Horth N."/>
        </authorList>
    </citation>
    <scope>NUCLEOTIDE SEQUENCE</scope>
</reference>
<dbReference type="Gene3D" id="3.30.40.10">
    <property type="entry name" value="Zinc/RING finger domain, C3HC4 (zinc finger)"/>
    <property type="match status" value="1"/>
</dbReference>
<evidence type="ECO:0000313" key="5">
    <source>
        <dbReference type="EMBL" id="JAP41820.1"/>
    </source>
</evidence>
<dbReference type="EMBL" id="UYSU01038425">
    <property type="protein sequence ID" value="VDM00235.1"/>
    <property type="molecule type" value="Genomic_DNA"/>
</dbReference>
<evidence type="ECO:0000313" key="7">
    <source>
        <dbReference type="Proteomes" id="UP000275846"/>
    </source>
</evidence>
<dbReference type="Pfam" id="PF13920">
    <property type="entry name" value="zf-C3HC4_3"/>
    <property type="match status" value="1"/>
</dbReference>
<dbReference type="STRING" id="70667.A0A0X3NRP5"/>
<keyword evidence="1 3" id="KW-0863">Zinc-finger</keyword>
<organism evidence="5">
    <name type="scientific">Schistocephalus solidus</name>
    <name type="common">Tapeworm</name>
    <dbReference type="NCBI Taxonomy" id="70667"/>
    <lineage>
        <taxon>Eukaryota</taxon>
        <taxon>Metazoa</taxon>
        <taxon>Spiralia</taxon>
        <taxon>Lophotrochozoa</taxon>
        <taxon>Platyhelminthes</taxon>
        <taxon>Cestoda</taxon>
        <taxon>Eucestoda</taxon>
        <taxon>Diphyllobothriidea</taxon>
        <taxon>Diphyllobothriidae</taxon>
        <taxon>Schistocephalus</taxon>
    </lineage>
</organism>
<evidence type="ECO:0000313" key="6">
    <source>
        <dbReference type="EMBL" id="VDM00235.1"/>
    </source>
</evidence>
<dbReference type="AlphaFoldDB" id="A0A0X3NRP5"/>
<reference evidence="6 7" key="3">
    <citation type="submission" date="2018-11" db="EMBL/GenBank/DDBJ databases">
        <authorList>
            <consortium name="Pathogen Informatics"/>
        </authorList>
    </citation>
    <scope>NUCLEOTIDE SEQUENCE [LARGE SCALE GENOMIC DNA]</scope>
    <source>
        <strain evidence="6 7">NST_G2</strain>
    </source>
</reference>
<dbReference type="GO" id="GO:0008270">
    <property type="term" value="F:zinc ion binding"/>
    <property type="evidence" value="ECO:0007669"/>
    <property type="project" value="UniProtKB-KW"/>
</dbReference>
<reference evidence="8" key="2">
    <citation type="submission" date="2016-06" db="UniProtKB">
        <authorList>
            <consortium name="WormBaseParasite"/>
        </authorList>
    </citation>
    <scope>IDENTIFICATION</scope>
</reference>
<dbReference type="InterPro" id="IPR001841">
    <property type="entry name" value="Znf_RING"/>
</dbReference>